<keyword evidence="3" id="KW-1185">Reference proteome</keyword>
<feature type="region of interest" description="Disordered" evidence="1">
    <location>
        <begin position="1"/>
        <end position="75"/>
    </location>
</feature>
<proteinExistence type="predicted"/>
<reference evidence="2" key="1">
    <citation type="submission" date="2021-01" db="EMBL/GenBank/DDBJ databases">
        <authorList>
            <person name="Zahm M."/>
            <person name="Roques C."/>
            <person name="Cabau C."/>
            <person name="Klopp C."/>
            <person name="Donnadieu C."/>
            <person name="Jouanno E."/>
            <person name="Lampietro C."/>
            <person name="Louis A."/>
            <person name="Herpin A."/>
            <person name="Echchiki A."/>
            <person name="Berthelot C."/>
            <person name="Parey E."/>
            <person name="Roest-Crollius H."/>
            <person name="Braasch I."/>
            <person name="Postlethwait J."/>
            <person name="Bobe J."/>
            <person name="Montfort J."/>
            <person name="Bouchez O."/>
            <person name="Begum T."/>
            <person name="Mejri S."/>
            <person name="Adams A."/>
            <person name="Chen W.-J."/>
            <person name="Guiguen Y."/>
        </authorList>
    </citation>
    <scope>NUCLEOTIDE SEQUENCE</scope>
    <source>
        <tissue evidence="2">Blood</tissue>
    </source>
</reference>
<dbReference type="OrthoDB" id="10287300at2759"/>
<dbReference type="Proteomes" id="UP000829720">
    <property type="component" value="Unassembled WGS sequence"/>
</dbReference>
<gene>
    <name evidence="2" type="ORF">AGOR_G00211000</name>
</gene>
<feature type="compositionally biased region" description="Polar residues" evidence="1">
    <location>
        <begin position="52"/>
        <end position="68"/>
    </location>
</feature>
<dbReference type="EMBL" id="JAERUA010000020">
    <property type="protein sequence ID" value="KAI1886146.1"/>
    <property type="molecule type" value="Genomic_DNA"/>
</dbReference>
<accession>A0A8T3CP08</accession>
<organism evidence="2 3">
    <name type="scientific">Albula goreensis</name>
    <dbReference type="NCBI Taxonomy" id="1534307"/>
    <lineage>
        <taxon>Eukaryota</taxon>
        <taxon>Metazoa</taxon>
        <taxon>Chordata</taxon>
        <taxon>Craniata</taxon>
        <taxon>Vertebrata</taxon>
        <taxon>Euteleostomi</taxon>
        <taxon>Actinopterygii</taxon>
        <taxon>Neopterygii</taxon>
        <taxon>Teleostei</taxon>
        <taxon>Albuliformes</taxon>
        <taxon>Albulidae</taxon>
        <taxon>Albula</taxon>
    </lineage>
</organism>
<dbReference type="AlphaFoldDB" id="A0A8T3CP08"/>
<sequence>MAEFGENGGVSSTVTEKKLAGIVDETEDEAQCKESVSNGDCGVPAMVGPESPTKSDSPGLETANSTSVGLDPKAGIPRRSSIIKVRYPSKPIPASCIS</sequence>
<evidence type="ECO:0000313" key="2">
    <source>
        <dbReference type="EMBL" id="KAI1886146.1"/>
    </source>
</evidence>
<evidence type="ECO:0000313" key="3">
    <source>
        <dbReference type="Proteomes" id="UP000829720"/>
    </source>
</evidence>
<comment type="caution">
    <text evidence="2">The sequence shown here is derived from an EMBL/GenBank/DDBJ whole genome shotgun (WGS) entry which is preliminary data.</text>
</comment>
<protein>
    <submittedName>
        <fullName evidence="2">Uncharacterized protein</fullName>
    </submittedName>
</protein>
<evidence type="ECO:0000256" key="1">
    <source>
        <dbReference type="SAM" id="MobiDB-lite"/>
    </source>
</evidence>
<name>A0A8T3CP08_9TELE</name>